<comment type="cofactor">
    <cofactor evidence="1 12">
        <name>heme</name>
        <dbReference type="ChEBI" id="CHEBI:30413"/>
    </cofactor>
</comment>
<dbReference type="InterPro" id="IPR001128">
    <property type="entry name" value="Cyt_P450"/>
</dbReference>
<dbReference type="InParanoid" id="A0A423X8B3"/>
<evidence type="ECO:0000313" key="15">
    <source>
        <dbReference type="Proteomes" id="UP000285146"/>
    </source>
</evidence>
<dbReference type="GO" id="GO:0020037">
    <property type="term" value="F:heme binding"/>
    <property type="evidence" value="ECO:0007669"/>
    <property type="project" value="InterPro"/>
</dbReference>
<gene>
    <name evidence="14" type="ORF">VPNG_05170</name>
</gene>
<evidence type="ECO:0000256" key="2">
    <source>
        <dbReference type="ARBA" id="ARBA00004370"/>
    </source>
</evidence>
<dbReference type="GO" id="GO:0016705">
    <property type="term" value="F:oxidoreductase activity, acting on paired donors, with incorporation or reduction of molecular oxygen"/>
    <property type="evidence" value="ECO:0007669"/>
    <property type="project" value="InterPro"/>
</dbReference>
<dbReference type="PRINTS" id="PR00463">
    <property type="entry name" value="EP450I"/>
</dbReference>
<evidence type="ECO:0000256" key="9">
    <source>
        <dbReference type="ARBA" id="ARBA00023004"/>
    </source>
</evidence>
<evidence type="ECO:0000256" key="3">
    <source>
        <dbReference type="ARBA" id="ARBA00010617"/>
    </source>
</evidence>
<feature type="binding site" description="axial binding residue" evidence="12">
    <location>
        <position position="338"/>
    </location>
    <ligand>
        <name>heme</name>
        <dbReference type="ChEBI" id="CHEBI:30413"/>
    </ligand>
    <ligandPart>
        <name>Fe</name>
        <dbReference type="ChEBI" id="CHEBI:18248"/>
    </ligandPart>
</feature>
<dbReference type="GO" id="GO:0004497">
    <property type="term" value="F:monooxygenase activity"/>
    <property type="evidence" value="ECO:0007669"/>
    <property type="project" value="UniProtKB-KW"/>
</dbReference>
<keyword evidence="9 12" id="KW-0408">Iron</keyword>
<dbReference type="PANTHER" id="PTHR24305">
    <property type="entry name" value="CYTOCHROME P450"/>
    <property type="match status" value="1"/>
</dbReference>
<evidence type="ECO:0000313" key="14">
    <source>
        <dbReference type="EMBL" id="ROW11924.1"/>
    </source>
</evidence>
<evidence type="ECO:0000256" key="11">
    <source>
        <dbReference type="ARBA" id="ARBA00023136"/>
    </source>
</evidence>
<organism evidence="14 15">
    <name type="scientific">Cytospora leucostoma</name>
    <dbReference type="NCBI Taxonomy" id="1230097"/>
    <lineage>
        <taxon>Eukaryota</taxon>
        <taxon>Fungi</taxon>
        <taxon>Dikarya</taxon>
        <taxon>Ascomycota</taxon>
        <taxon>Pezizomycotina</taxon>
        <taxon>Sordariomycetes</taxon>
        <taxon>Sordariomycetidae</taxon>
        <taxon>Diaporthales</taxon>
        <taxon>Cytosporaceae</taxon>
        <taxon>Cytospora</taxon>
    </lineage>
</organism>
<dbReference type="InterPro" id="IPR017972">
    <property type="entry name" value="Cyt_P450_CS"/>
</dbReference>
<keyword evidence="7" id="KW-1133">Transmembrane helix</keyword>
<dbReference type="AlphaFoldDB" id="A0A423X8B3"/>
<protein>
    <submittedName>
        <fullName evidence="14">Uncharacterized protein</fullName>
    </submittedName>
</protein>
<dbReference type="Proteomes" id="UP000285146">
    <property type="component" value="Unassembled WGS sequence"/>
</dbReference>
<keyword evidence="6 12" id="KW-0479">Metal-binding</keyword>
<dbReference type="STRING" id="1230097.A0A423X8B3"/>
<evidence type="ECO:0000256" key="8">
    <source>
        <dbReference type="ARBA" id="ARBA00023002"/>
    </source>
</evidence>
<dbReference type="PRINTS" id="PR00385">
    <property type="entry name" value="P450"/>
</dbReference>
<dbReference type="InterPro" id="IPR050121">
    <property type="entry name" value="Cytochrome_P450_monoxygenase"/>
</dbReference>
<dbReference type="OrthoDB" id="6692864at2759"/>
<dbReference type="Gene3D" id="1.10.630.10">
    <property type="entry name" value="Cytochrome P450"/>
    <property type="match status" value="1"/>
</dbReference>
<dbReference type="PROSITE" id="PS00086">
    <property type="entry name" value="CYTOCHROME_P450"/>
    <property type="match status" value="1"/>
</dbReference>
<dbReference type="GO" id="GO:0005506">
    <property type="term" value="F:iron ion binding"/>
    <property type="evidence" value="ECO:0007669"/>
    <property type="project" value="InterPro"/>
</dbReference>
<evidence type="ECO:0000256" key="7">
    <source>
        <dbReference type="ARBA" id="ARBA00022989"/>
    </source>
</evidence>
<dbReference type="GO" id="GO:0016020">
    <property type="term" value="C:membrane"/>
    <property type="evidence" value="ECO:0007669"/>
    <property type="project" value="UniProtKB-SubCell"/>
</dbReference>
<evidence type="ECO:0000256" key="12">
    <source>
        <dbReference type="PIRSR" id="PIRSR602401-1"/>
    </source>
</evidence>
<dbReference type="EMBL" id="LKEB01000024">
    <property type="protein sequence ID" value="ROW11924.1"/>
    <property type="molecule type" value="Genomic_DNA"/>
</dbReference>
<evidence type="ECO:0000256" key="1">
    <source>
        <dbReference type="ARBA" id="ARBA00001971"/>
    </source>
</evidence>
<dbReference type="SUPFAM" id="SSF48264">
    <property type="entry name" value="Cytochrome P450"/>
    <property type="match status" value="1"/>
</dbReference>
<comment type="caution">
    <text evidence="14">The sequence shown here is derived from an EMBL/GenBank/DDBJ whole genome shotgun (WGS) entry which is preliminary data.</text>
</comment>
<keyword evidence="5" id="KW-0812">Transmembrane</keyword>
<reference evidence="14 15" key="1">
    <citation type="submission" date="2015-09" db="EMBL/GenBank/DDBJ databases">
        <title>Host preference determinants of Valsa canker pathogens revealed by comparative genomics.</title>
        <authorList>
            <person name="Yin Z."/>
            <person name="Huang L."/>
        </authorList>
    </citation>
    <scope>NUCLEOTIDE SEQUENCE [LARGE SCALE GENOMIC DNA]</scope>
    <source>
        <strain evidence="14 15">SXYLt</strain>
    </source>
</reference>
<keyword evidence="4 12" id="KW-0349">Heme</keyword>
<dbReference type="CDD" id="cd11061">
    <property type="entry name" value="CYP67-like"/>
    <property type="match status" value="1"/>
</dbReference>
<dbReference type="Pfam" id="PF00067">
    <property type="entry name" value="p450"/>
    <property type="match status" value="1"/>
</dbReference>
<keyword evidence="15" id="KW-1185">Reference proteome</keyword>
<evidence type="ECO:0000256" key="13">
    <source>
        <dbReference type="RuleBase" id="RU000461"/>
    </source>
</evidence>
<dbReference type="InterPro" id="IPR036396">
    <property type="entry name" value="Cyt_P450_sf"/>
</dbReference>
<evidence type="ECO:0000256" key="10">
    <source>
        <dbReference type="ARBA" id="ARBA00023033"/>
    </source>
</evidence>
<evidence type="ECO:0000256" key="6">
    <source>
        <dbReference type="ARBA" id="ARBA00022723"/>
    </source>
</evidence>
<keyword evidence="8 13" id="KW-0560">Oxidoreductase</keyword>
<sequence length="395" mass="44483">MDGPSNKNIRSEWYDLVHPLKSTIFSRTDADHRARRRIWTQALSTKSISEYLPRILAQIDVLQKTIARYGTRPVPINDVMMWFAFDSMGEFALNQSFDMMKTGSWHSIIEQQRAGLSLLGPMSNAIWAIRLGFAFASFMRPVSDFVGMINFCEKCINKRMKTTPDEPDIAGWFIKEFEAGKTASTPRDRRNLLVGSAVSVIVGGSDTAGPTLVVLFYFLARYPEHAERVFEEISTVDTSDPTVLAGLPRLNGFFNEAMRLIPAAPTTGTRITPAEGIQIDETWIPGNTKLVGPRYTIFRMESCFEEPLSFIPERWYSRPELVKNKDAFAPFGVGRRACVGKGLALTQIRLLVAKLLSKYRLSFAPGTDPDAVERDMRDQMTAHVGHVDLLFEARE</sequence>
<evidence type="ECO:0000256" key="4">
    <source>
        <dbReference type="ARBA" id="ARBA00022617"/>
    </source>
</evidence>
<name>A0A423X8B3_9PEZI</name>
<proteinExistence type="inferred from homology"/>
<evidence type="ECO:0000256" key="5">
    <source>
        <dbReference type="ARBA" id="ARBA00022692"/>
    </source>
</evidence>
<dbReference type="PANTHER" id="PTHR24305:SF112">
    <property type="entry name" value="L-ORNITHINE-N5-MONOOXYGENASE (EUROFUNG)"/>
    <property type="match status" value="1"/>
</dbReference>
<accession>A0A423X8B3</accession>
<keyword evidence="11" id="KW-0472">Membrane</keyword>
<keyword evidence="10 13" id="KW-0503">Monooxygenase</keyword>
<dbReference type="InterPro" id="IPR002401">
    <property type="entry name" value="Cyt_P450_E_grp-I"/>
</dbReference>
<comment type="subcellular location">
    <subcellularLocation>
        <location evidence="2">Membrane</location>
    </subcellularLocation>
</comment>
<comment type="similarity">
    <text evidence="3 13">Belongs to the cytochrome P450 family.</text>
</comment>